<comment type="caution">
    <text evidence="1">The sequence shown here is derived from an EMBL/GenBank/DDBJ whole genome shotgun (WGS) entry which is preliminary data.</text>
</comment>
<evidence type="ECO:0000313" key="2">
    <source>
        <dbReference type="Proteomes" id="UP001365128"/>
    </source>
</evidence>
<dbReference type="Proteomes" id="UP001365128">
    <property type="component" value="Unassembled WGS sequence"/>
</dbReference>
<dbReference type="EMBL" id="JBBPDW010000033">
    <property type="protein sequence ID" value="KAK7537783.1"/>
    <property type="molecule type" value="Genomic_DNA"/>
</dbReference>
<name>A0ABR1LSW9_9PEZI</name>
<accession>A0ABR1LSW9</accession>
<gene>
    <name evidence="1" type="ORF">IWX46DRAFT_609487</name>
</gene>
<protein>
    <recommendedName>
        <fullName evidence="3">C2H2-type domain-containing protein</fullName>
    </recommendedName>
</protein>
<sequence length="232" mass="25481">MDGHVSRQRARPRPSCPDERVQIDMRVCPFCTHRACPPLDCASNAGASALVVIVHGSYPAAAAAGSTHRDFWGGAAMRVSRQFPVQSSPLQSSPLQSSSLSGRRPAALPFNCCGTTYASTHARTHARTHGFLHRRRPCRRGKEYIRLQSHVRGQPAHAGPGSIHGYGYGWLAGWPLDEVSRFCCCCLMLDRWWTATSPIRSVWDKQHHASGCAPMCCPDPASDSGKRRSPFF</sequence>
<organism evidence="1 2">
    <name type="scientific">Phyllosticta citricarpa</name>
    <dbReference type="NCBI Taxonomy" id="55181"/>
    <lineage>
        <taxon>Eukaryota</taxon>
        <taxon>Fungi</taxon>
        <taxon>Dikarya</taxon>
        <taxon>Ascomycota</taxon>
        <taxon>Pezizomycotina</taxon>
        <taxon>Dothideomycetes</taxon>
        <taxon>Dothideomycetes incertae sedis</taxon>
        <taxon>Botryosphaeriales</taxon>
        <taxon>Phyllostictaceae</taxon>
        <taxon>Phyllosticta</taxon>
    </lineage>
</organism>
<evidence type="ECO:0008006" key="3">
    <source>
        <dbReference type="Google" id="ProtNLM"/>
    </source>
</evidence>
<keyword evidence="2" id="KW-1185">Reference proteome</keyword>
<evidence type="ECO:0000313" key="1">
    <source>
        <dbReference type="EMBL" id="KAK7537783.1"/>
    </source>
</evidence>
<reference evidence="1 2" key="1">
    <citation type="submission" date="2024-04" db="EMBL/GenBank/DDBJ databases">
        <title>Phyllosticta paracitricarpa is synonymous to the EU quarantine fungus P. citricarpa based on phylogenomic analyses.</title>
        <authorList>
            <consortium name="Lawrence Berkeley National Laboratory"/>
            <person name="Van Ingen-Buijs V.A."/>
            <person name="Van Westerhoven A.C."/>
            <person name="Haridas S."/>
            <person name="Skiadas P."/>
            <person name="Martin F."/>
            <person name="Groenewald J.Z."/>
            <person name="Crous P.W."/>
            <person name="Seidl M.F."/>
        </authorList>
    </citation>
    <scope>NUCLEOTIDE SEQUENCE [LARGE SCALE GENOMIC DNA]</scope>
    <source>
        <strain evidence="1 2">CBS 122670</strain>
    </source>
</reference>
<proteinExistence type="predicted"/>